<keyword evidence="3" id="KW-1185">Reference proteome</keyword>
<sequence length="238" mass="26115">MKLKALAMAAVVAMLPMTMQAAEVPDGPHIVTSGTGTIEVQPDMATLLIEVKVSDKDAAVAKKQNDERVAKYMEFLEKNGIAKADIDAANIQTRLEYNYPNSSDSSKVVKDYAAVRQVKVTVRQLDKLNTLLDGALSAGLNEIRDVTLGVAKDDTYRNEVRKKAVENAKVQAEELAKDFGVKLGPVFSIRYRAANPMPVPMMRAYKSDAVSASGIDQTYQQQSISFNDQVDVVFDIQR</sequence>
<keyword evidence="1" id="KW-0732">Signal</keyword>
<evidence type="ECO:0000313" key="2">
    <source>
        <dbReference type="EMBL" id="QBH95429.1"/>
    </source>
</evidence>
<reference evidence="2 3" key="1">
    <citation type="submission" date="2019-03" db="EMBL/GenBank/DDBJ databases">
        <title>Pragia sp. nov. isolated from the gut tract of Carduelis flavirostris.</title>
        <authorList>
            <person name="Ge Y."/>
        </authorList>
    </citation>
    <scope>NUCLEOTIDE SEQUENCE [LARGE SCALE GENOMIC DNA]</scope>
    <source>
        <strain evidence="2 3">CF-458</strain>
    </source>
</reference>
<protein>
    <submittedName>
        <fullName evidence="2">Oxidative stress defense protein</fullName>
    </submittedName>
</protein>
<dbReference type="AlphaFoldDB" id="A0A411WGU1"/>
<organism evidence="2 3">
    <name type="scientific">Limnobaculum zhutongyuii</name>
    <dbReference type="NCBI Taxonomy" id="2498113"/>
    <lineage>
        <taxon>Bacteria</taxon>
        <taxon>Pseudomonadati</taxon>
        <taxon>Pseudomonadota</taxon>
        <taxon>Gammaproteobacteria</taxon>
        <taxon>Enterobacterales</taxon>
        <taxon>Budviciaceae</taxon>
        <taxon>Limnobaculum</taxon>
    </lineage>
</organism>
<proteinExistence type="predicted"/>
<gene>
    <name evidence="2" type="ORF">EKN56_02815</name>
</gene>
<dbReference type="PANTHER" id="PTHR34387:SF1">
    <property type="entry name" value="PERIPLASMIC IMMUNOGENIC PROTEIN"/>
    <property type="match status" value="1"/>
</dbReference>
<feature type="signal peptide" evidence="1">
    <location>
        <begin position="1"/>
        <end position="21"/>
    </location>
</feature>
<dbReference type="NCBIfam" id="NF008299">
    <property type="entry name" value="PRK11087.1"/>
    <property type="match status" value="1"/>
</dbReference>
<dbReference type="Gene3D" id="3.30.70.2970">
    <property type="entry name" value="Protein of unknown function (DUF541), domain 2"/>
    <property type="match status" value="1"/>
</dbReference>
<dbReference type="InterPro" id="IPR052022">
    <property type="entry name" value="26kDa_periplasmic_antigen"/>
</dbReference>
<dbReference type="EMBL" id="CP034752">
    <property type="protein sequence ID" value="QBH95429.1"/>
    <property type="molecule type" value="Genomic_DNA"/>
</dbReference>
<dbReference type="Proteomes" id="UP000293154">
    <property type="component" value="Chromosome"/>
</dbReference>
<dbReference type="Gene3D" id="3.30.110.170">
    <property type="entry name" value="Protein of unknown function (DUF541), domain 1"/>
    <property type="match status" value="1"/>
</dbReference>
<dbReference type="RefSeq" id="WP_130590420.1">
    <property type="nucleotide sequence ID" value="NZ_CP034752.1"/>
</dbReference>
<feature type="chain" id="PRO_5019397383" evidence="1">
    <location>
        <begin position="22"/>
        <end position="238"/>
    </location>
</feature>
<dbReference type="Pfam" id="PF04402">
    <property type="entry name" value="SIMPL"/>
    <property type="match status" value="1"/>
</dbReference>
<dbReference type="InterPro" id="IPR007497">
    <property type="entry name" value="SIMPL/DUF541"/>
</dbReference>
<dbReference type="PANTHER" id="PTHR34387">
    <property type="entry name" value="SLR1258 PROTEIN"/>
    <property type="match status" value="1"/>
</dbReference>
<name>A0A411WGU1_9GAMM</name>
<dbReference type="KEGG" id="prag:EKN56_02815"/>
<dbReference type="GO" id="GO:0006974">
    <property type="term" value="P:DNA damage response"/>
    <property type="evidence" value="ECO:0007669"/>
    <property type="project" value="TreeGrafter"/>
</dbReference>
<accession>A0A411WGU1</accession>
<evidence type="ECO:0000256" key="1">
    <source>
        <dbReference type="SAM" id="SignalP"/>
    </source>
</evidence>
<dbReference type="OrthoDB" id="5985609at2"/>
<evidence type="ECO:0000313" key="3">
    <source>
        <dbReference type="Proteomes" id="UP000293154"/>
    </source>
</evidence>